<organism evidence="2">
    <name type="scientific">Coralloluteibacterium stylophorae</name>
    <dbReference type="NCBI Taxonomy" id="1776034"/>
    <lineage>
        <taxon>Bacteria</taxon>
        <taxon>Pseudomonadati</taxon>
        <taxon>Pseudomonadota</taxon>
        <taxon>Gammaproteobacteria</taxon>
        <taxon>Lysobacterales</taxon>
        <taxon>Lysobacteraceae</taxon>
        <taxon>Coralloluteibacterium</taxon>
    </lineage>
</organism>
<dbReference type="AlphaFoldDB" id="A0A8J8AZ10"/>
<proteinExistence type="predicted"/>
<dbReference type="InterPro" id="IPR022213">
    <property type="entry name" value="DUF3742"/>
</dbReference>
<gene>
    <name evidence="3" type="ORF">KB893_014490</name>
    <name evidence="2" type="ORF">KB893_17405</name>
</gene>
<protein>
    <submittedName>
        <fullName evidence="2">DUF3742 family protein</fullName>
    </submittedName>
</protein>
<name>A0A8J8AZ10_9GAMM</name>
<evidence type="ECO:0000256" key="1">
    <source>
        <dbReference type="SAM" id="Phobius"/>
    </source>
</evidence>
<reference evidence="3 4" key="1">
    <citation type="journal article" date="2021" name="Microbiol. Resour. Announc.">
        <title>Draft Genome Sequence of Coralloluteibacterium stylophorae LMG 29479T.</title>
        <authorList>
            <person name="Karlyshev A.V."/>
            <person name="Kudryashova E.B."/>
            <person name="Ariskina E.V."/>
            <person name="Conroy A.P."/>
            <person name="Abidueva E.Y."/>
        </authorList>
    </citation>
    <scope>NUCLEOTIDE SEQUENCE [LARGE SCALE GENOMIC DNA]</scope>
    <source>
        <strain evidence="3 4">LMG 29479</strain>
    </source>
</reference>
<keyword evidence="1" id="KW-0472">Membrane</keyword>
<keyword evidence="1" id="KW-0812">Transmembrane</keyword>
<keyword evidence="1" id="KW-1133">Transmembrane helix</keyword>
<feature type="transmembrane region" description="Helical" evidence="1">
    <location>
        <begin position="59"/>
        <end position="81"/>
    </location>
</feature>
<dbReference type="EMBL" id="JAGQFT020000010">
    <property type="protein sequence ID" value="MBS7458345.1"/>
    <property type="molecule type" value="Genomic_DNA"/>
</dbReference>
<dbReference type="Pfam" id="PF12553">
    <property type="entry name" value="DUF3742"/>
    <property type="match status" value="1"/>
</dbReference>
<evidence type="ECO:0000313" key="3">
    <source>
        <dbReference type="EMBL" id="MBS7458345.1"/>
    </source>
</evidence>
<accession>A0A8J8AZ10</accession>
<sequence length="121" mass="13267">MKPATHTTFAERTGRMLARLWSGFVRLDRNACGWLVAQGLPAGLAKTILWVVKLAVLGVLLYSAFWLGLLLVFAAIAAWVVRNADADESSDDDEPQWRNGLDGYGLYRGEVRIDGGSADDE</sequence>
<evidence type="ECO:0000313" key="4">
    <source>
        <dbReference type="Proteomes" id="UP000675747"/>
    </source>
</evidence>
<evidence type="ECO:0000313" key="2">
    <source>
        <dbReference type="EMBL" id="MBR0564261.1"/>
    </source>
</evidence>
<comment type="caution">
    <text evidence="2">The sequence shown here is derived from an EMBL/GenBank/DDBJ whole genome shotgun (WGS) entry which is preliminary data.</text>
</comment>
<dbReference type="Proteomes" id="UP000675747">
    <property type="component" value="Unassembled WGS sequence"/>
</dbReference>
<keyword evidence="4" id="KW-1185">Reference proteome</keyword>
<reference evidence="2" key="2">
    <citation type="submission" date="2021-04" db="EMBL/GenBank/DDBJ databases">
        <authorList>
            <person name="Karlyshev A.V."/>
        </authorList>
    </citation>
    <scope>NUCLEOTIDE SEQUENCE</scope>
    <source>
        <strain evidence="2">LMG 29479</strain>
    </source>
</reference>
<dbReference type="EMBL" id="JAGQFT010000278">
    <property type="protein sequence ID" value="MBR0564261.1"/>
    <property type="molecule type" value="Genomic_DNA"/>
</dbReference>